<dbReference type="InParanoid" id="G5AFS2"/>
<keyword evidence="3" id="KW-1185">Reference proteome</keyword>
<evidence type="ECO:0000313" key="2">
    <source>
        <dbReference type="EMBL" id="EGZ05438.1"/>
    </source>
</evidence>
<reference evidence="2 3" key="1">
    <citation type="journal article" date="2006" name="Science">
        <title>Phytophthora genome sequences uncover evolutionary origins and mechanisms of pathogenesis.</title>
        <authorList>
            <person name="Tyler B.M."/>
            <person name="Tripathy S."/>
            <person name="Zhang X."/>
            <person name="Dehal P."/>
            <person name="Jiang R.H."/>
            <person name="Aerts A."/>
            <person name="Arredondo F.D."/>
            <person name="Baxter L."/>
            <person name="Bensasson D."/>
            <person name="Beynon J.L."/>
            <person name="Chapman J."/>
            <person name="Damasceno C.M."/>
            <person name="Dorrance A.E."/>
            <person name="Dou D."/>
            <person name="Dickerman A.W."/>
            <person name="Dubchak I.L."/>
            <person name="Garbelotto M."/>
            <person name="Gijzen M."/>
            <person name="Gordon S.G."/>
            <person name="Govers F."/>
            <person name="Grunwald N.J."/>
            <person name="Huang W."/>
            <person name="Ivors K.L."/>
            <person name="Jones R.W."/>
            <person name="Kamoun S."/>
            <person name="Krampis K."/>
            <person name="Lamour K.H."/>
            <person name="Lee M.K."/>
            <person name="McDonald W.H."/>
            <person name="Medina M."/>
            <person name="Meijer H.J."/>
            <person name="Nordberg E.K."/>
            <person name="Maclean D.J."/>
            <person name="Ospina-Giraldo M.D."/>
            <person name="Morris P.F."/>
            <person name="Phuntumart V."/>
            <person name="Putnam N.H."/>
            <person name="Rash S."/>
            <person name="Rose J.K."/>
            <person name="Sakihama Y."/>
            <person name="Salamov A.A."/>
            <person name="Savidor A."/>
            <person name="Scheuring C.F."/>
            <person name="Smith B.M."/>
            <person name="Sobral B.W."/>
            <person name="Terry A."/>
            <person name="Torto-Alalibo T.A."/>
            <person name="Win J."/>
            <person name="Xu Z."/>
            <person name="Zhang H."/>
            <person name="Grigoriev I.V."/>
            <person name="Rokhsar D.S."/>
            <person name="Boore J.L."/>
        </authorList>
    </citation>
    <scope>NUCLEOTIDE SEQUENCE [LARGE SCALE GENOMIC DNA]</scope>
    <source>
        <strain evidence="2 3">P6497</strain>
    </source>
</reference>
<protein>
    <recommendedName>
        <fullName evidence="4">SWIM-type domain-containing protein</fullName>
    </recommendedName>
</protein>
<evidence type="ECO:0000313" key="3">
    <source>
        <dbReference type="Proteomes" id="UP000002640"/>
    </source>
</evidence>
<dbReference type="KEGG" id="psoj:PHYSODRAFT_533848"/>
<organism evidence="2 3">
    <name type="scientific">Phytophthora sojae (strain P6497)</name>
    <name type="common">Soybean stem and root rot agent</name>
    <name type="synonym">Phytophthora megasperma f. sp. glycines</name>
    <dbReference type="NCBI Taxonomy" id="1094619"/>
    <lineage>
        <taxon>Eukaryota</taxon>
        <taxon>Sar</taxon>
        <taxon>Stramenopiles</taxon>
        <taxon>Oomycota</taxon>
        <taxon>Peronosporomycetes</taxon>
        <taxon>Peronosporales</taxon>
        <taxon>Peronosporaceae</taxon>
        <taxon>Phytophthora</taxon>
    </lineage>
</organism>
<dbReference type="RefSeq" id="XP_009538969.1">
    <property type="nucleotide sequence ID" value="XM_009540674.1"/>
</dbReference>
<proteinExistence type="predicted"/>
<feature type="region of interest" description="Disordered" evidence="1">
    <location>
        <begin position="161"/>
        <end position="187"/>
    </location>
</feature>
<dbReference type="Proteomes" id="UP000002640">
    <property type="component" value="Unassembled WGS sequence"/>
</dbReference>
<gene>
    <name evidence="2" type="ORF">PHYSODRAFT_533848</name>
</gene>
<name>G5AFS2_PHYSP</name>
<dbReference type="EMBL" id="JH159166">
    <property type="protein sequence ID" value="EGZ05438.1"/>
    <property type="molecule type" value="Genomic_DNA"/>
</dbReference>
<evidence type="ECO:0000256" key="1">
    <source>
        <dbReference type="SAM" id="MobiDB-lite"/>
    </source>
</evidence>
<dbReference type="AlphaFoldDB" id="G5AFS2"/>
<sequence>MCELMTQLAVCCRQRGVDLAPFATKPTPSKDMLARVRALRSQQRLREFAVPRMSVEFLLGGSASDVLHVLYTPPPRVFNPATNTMKEDIQGSARIGVNTARMENKNQPETGWPVDMVAQTCPCRFHFKYATCVHVLFALQERARIDERGAEVLVNRRVTSKRKRATVGNAPTAVGRPPRAGPALERE</sequence>
<dbReference type="GeneID" id="20661915"/>
<evidence type="ECO:0008006" key="4">
    <source>
        <dbReference type="Google" id="ProtNLM"/>
    </source>
</evidence>
<accession>G5AFS2</accession>